<keyword evidence="5 6" id="KW-0472">Membrane</keyword>
<protein>
    <submittedName>
        <fullName evidence="8">MFS transporter</fullName>
    </submittedName>
</protein>
<evidence type="ECO:0000256" key="1">
    <source>
        <dbReference type="ARBA" id="ARBA00004651"/>
    </source>
</evidence>
<dbReference type="InterPro" id="IPR036259">
    <property type="entry name" value="MFS_trans_sf"/>
</dbReference>
<evidence type="ECO:0000256" key="5">
    <source>
        <dbReference type="ARBA" id="ARBA00023136"/>
    </source>
</evidence>
<evidence type="ECO:0000313" key="9">
    <source>
        <dbReference type="Proteomes" id="UP001595528"/>
    </source>
</evidence>
<feature type="transmembrane region" description="Helical" evidence="6">
    <location>
        <begin position="125"/>
        <end position="146"/>
    </location>
</feature>
<gene>
    <name evidence="8" type="ORF">ACFOGJ_17255</name>
</gene>
<keyword evidence="9" id="KW-1185">Reference proteome</keyword>
<feature type="transmembrane region" description="Helical" evidence="6">
    <location>
        <begin position="55"/>
        <end position="80"/>
    </location>
</feature>
<feature type="transmembrane region" description="Helical" evidence="6">
    <location>
        <begin position="92"/>
        <end position="113"/>
    </location>
</feature>
<dbReference type="Proteomes" id="UP001595528">
    <property type="component" value="Unassembled WGS sequence"/>
</dbReference>
<comment type="subcellular location">
    <subcellularLocation>
        <location evidence="1">Cell membrane</location>
        <topology evidence="1">Multi-pass membrane protein</topology>
    </subcellularLocation>
</comment>
<dbReference type="EMBL" id="JBHRTR010000029">
    <property type="protein sequence ID" value="MFC3228996.1"/>
    <property type="molecule type" value="Genomic_DNA"/>
</dbReference>
<evidence type="ECO:0000259" key="7">
    <source>
        <dbReference type="PROSITE" id="PS50850"/>
    </source>
</evidence>
<evidence type="ECO:0000256" key="3">
    <source>
        <dbReference type="ARBA" id="ARBA00022692"/>
    </source>
</evidence>
<feature type="transmembrane region" description="Helical" evidence="6">
    <location>
        <begin position="327"/>
        <end position="350"/>
    </location>
</feature>
<dbReference type="PROSITE" id="PS00216">
    <property type="entry name" value="SUGAR_TRANSPORT_1"/>
    <property type="match status" value="1"/>
</dbReference>
<keyword evidence="4 6" id="KW-1133">Transmembrane helix</keyword>
<dbReference type="InterPro" id="IPR020846">
    <property type="entry name" value="MFS_dom"/>
</dbReference>
<dbReference type="PANTHER" id="PTHR43124">
    <property type="entry name" value="PURINE EFFLUX PUMP PBUE"/>
    <property type="match status" value="1"/>
</dbReference>
<organism evidence="8 9">
    <name type="scientific">Marinibaculum pumilum</name>
    <dbReference type="NCBI Taxonomy" id="1766165"/>
    <lineage>
        <taxon>Bacteria</taxon>
        <taxon>Pseudomonadati</taxon>
        <taxon>Pseudomonadota</taxon>
        <taxon>Alphaproteobacteria</taxon>
        <taxon>Rhodospirillales</taxon>
        <taxon>Rhodospirillaceae</taxon>
        <taxon>Marinibaculum</taxon>
    </lineage>
</organism>
<sequence>MTTGGAPAGRPSDAAEGSPRPPIPLRAWATYFLCTSAFAYAFFQRVLPSVIVEDLMTAFAVGGALLGNLSAIYFYTYAALQIPIGVLTDRLGARLILTVALVIAAGGSVLLGMAEAVEEAYLGRALVGIGCSVAFVSTLKLVTVWFPANYFASLSGGLMLFGMAGGMGGQAPLAYLLQFITWREALLGAGVAAVLIAALVWLVVRDRPADAASTGRGRQTVPLGPALLHVARSGQVWLSAAVAGAMAGPMLAFAGLWGVPYLEAEYGLSRSAAAGTASLMLLGVAAGGLVGGAISDRIGRRKLPLYTATIVFAAALGLLLLPGMSHLLAAVLIAVAGFACGVSVLCYALATEQLTPDYAGACNGVVNMATVGSGALMQPLIGFLLDLQVPAGVGAPVFTAAMFREAFIAFPVSAVAAFLLVLTVRETWCRPAASG</sequence>
<feature type="transmembrane region" description="Helical" evidence="6">
    <location>
        <begin position="303"/>
        <end position="321"/>
    </location>
</feature>
<feature type="transmembrane region" description="Helical" evidence="6">
    <location>
        <begin position="186"/>
        <end position="204"/>
    </location>
</feature>
<dbReference type="InterPro" id="IPR050189">
    <property type="entry name" value="MFS_Efflux_Transporters"/>
</dbReference>
<proteinExistence type="predicted"/>
<evidence type="ECO:0000256" key="6">
    <source>
        <dbReference type="SAM" id="Phobius"/>
    </source>
</evidence>
<feature type="domain" description="Major facilitator superfamily (MFS) profile" evidence="7">
    <location>
        <begin position="29"/>
        <end position="429"/>
    </location>
</feature>
<dbReference type="Gene3D" id="1.20.1250.20">
    <property type="entry name" value="MFS general substrate transporter like domains"/>
    <property type="match status" value="2"/>
</dbReference>
<accession>A0ABV7L3Q7</accession>
<feature type="transmembrane region" description="Helical" evidence="6">
    <location>
        <begin position="158"/>
        <end position="180"/>
    </location>
</feature>
<dbReference type="PROSITE" id="PS50850">
    <property type="entry name" value="MFS"/>
    <property type="match status" value="1"/>
</dbReference>
<feature type="transmembrane region" description="Helical" evidence="6">
    <location>
        <begin position="271"/>
        <end position="291"/>
    </location>
</feature>
<name>A0ABV7L3Q7_9PROT</name>
<feature type="transmembrane region" description="Helical" evidence="6">
    <location>
        <begin position="236"/>
        <end position="259"/>
    </location>
</feature>
<feature type="transmembrane region" description="Helical" evidence="6">
    <location>
        <begin position="25"/>
        <end position="43"/>
    </location>
</feature>
<feature type="transmembrane region" description="Helical" evidence="6">
    <location>
        <begin position="362"/>
        <end position="385"/>
    </location>
</feature>
<dbReference type="RefSeq" id="WP_379902727.1">
    <property type="nucleotide sequence ID" value="NZ_JBHRTR010000029.1"/>
</dbReference>
<keyword evidence="2" id="KW-1003">Cell membrane</keyword>
<comment type="caution">
    <text evidence="8">The sequence shown here is derived from an EMBL/GenBank/DDBJ whole genome shotgun (WGS) entry which is preliminary data.</text>
</comment>
<evidence type="ECO:0000256" key="2">
    <source>
        <dbReference type="ARBA" id="ARBA00022475"/>
    </source>
</evidence>
<keyword evidence="3 6" id="KW-0812">Transmembrane</keyword>
<dbReference type="SUPFAM" id="SSF103473">
    <property type="entry name" value="MFS general substrate transporter"/>
    <property type="match status" value="1"/>
</dbReference>
<feature type="transmembrane region" description="Helical" evidence="6">
    <location>
        <begin position="405"/>
        <end position="424"/>
    </location>
</feature>
<dbReference type="Pfam" id="PF07690">
    <property type="entry name" value="MFS_1"/>
    <property type="match status" value="1"/>
</dbReference>
<dbReference type="InterPro" id="IPR011701">
    <property type="entry name" value="MFS"/>
</dbReference>
<evidence type="ECO:0000256" key="4">
    <source>
        <dbReference type="ARBA" id="ARBA00022989"/>
    </source>
</evidence>
<evidence type="ECO:0000313" key="8">
    <source>
        <dbReference type="EMBL" id="MFC3228996.1"/>
    </source>
</evidence>
<dbReference type="InterPro" id="IPR005829">
    <property type="entry name" value="Sugar_transporter_CS"/>
</dbReference>
<dbReference type="PANTHER" id="PTHR43124:SF3">
    <property type="entry name" value="CHLORAMPHENICOL EFFLUX PUMP RV0191"/>
    <property type="match status" value="1"/>
</dbReference>
<reference evidence="9" key="1">
    <citation type="journal article" date="2019" name="Int. J. Syst. Evol. Microbiol.">
        <title>The Global Catalogue of Microorganisms (GCM) 10K type strain sequencing project: providing services to taxonomists for standard genome sequencing and annotation.</title>
        <authorList>
            <consortium name="The Broad Institute Genomics Platform"/>
            <consortium name="The Broad Institute Genome Sequencing Center for Infectious Disease"/>
            <person name="Wu L."/>
            <person name="Ma J."/>
        </authorList>
    </citation>
    <scope>NUCLEOTIDE SEQUENCE [LARGE SCALE GENOMIC DNA]</scope>
    <source>
        <strain evidence="9">KCTC 42964</strain>
    </source>
</reference>